<accession>A0A0G0ZZS5</accession>
<proteinExistence type="predicted"/>
<evidence type="ECO:0000313" key="1">
    <source>
        <dbReference type="EMBL" id="KKS54139.1"/>
    </source>
</evidence>
<dbReference type="Proteomes" id="UP000034837">
    <property type="component" value="Unassembled WGS sequence"/>
</dbReference>
<gene>
    <name evidence="1" type="ORF">UV20_C0040G0010</name>
</gene>
<sequence>MNTENKIIIYLDQNFISDISKFSLEDKKDRVKPILKKVFDVIKIGVDEEKFLSPDGWIHAIETATESNPALKDAIHSHQGYLGQTSLNLPWEIKNSQFVNALLSYFKIEQDECEMWRSAFRENPNRRMKNFKIDVHLPNFGLGSMEKGTAEALQKIRDSGVDEKTQYQAEIDATRKHYKTLLRIDYSWVLRKHNIAVDKAEEFIDSHEFTQIPNIDIFCQLWSKNFADKARKRGVEGDYNDIEFLSVYMPYCDVIATDNYMKTILQLLKFDKKYNCRLFSMKEDDLNEMVVFLEAERNRRQPANKSLFSVLAVMANEKSAYFIRFLQKLNLAQGKFLETGKYWDKEVYVSVFLLYTQKSEIKLLKSEEVLEQGPRAFTPDQWAEFLVFGHGFKKVYNLDQKPVEEIVREIPDHLRGPATAILSDDSNFDNDMREHDSYLFYDIEEAIENHLKYTKRYKIMIIYS</sequence>
<organism evidence="1 2">
    <name type="scientific">Candidatus Magasanikbacteria bacterium GW2011_GWA2_42_32</name>
    <dbReference type="NCBI Taxonomy" id="1619039"/>
    <lineage>
        <taxon>Bacteria</taxon>
        <taxon>Candidatus Magasanikiibacteriota</taxon>
    </lineage>
</organism>
<dbReference type="EMBL" id="LCDO01000040">
    <property type="protein sequence ID" value="KKS54139.1"/>
    <property type="molecule type" value="Genomic_DNA"/>
</dbReference>
<reference evidence="1 2" key="1">
    <citation type="journal article" date="2015" name="Nature">
        <title>rRNA introns, odd ribosomes, and small enigmatic genomes across a large radiation of phyla.</title>
        <authorList>
            <person name="Brown C.T."/>
            <person name="Hug L.A."/>
            <person name="Thomas B.C."/>
            <person name="Sharon I."/>
            <person name="Castelle C.J."/>
            <person name="Singh A."/>
            <person name="Wilkins M.J."/>
            <person name="Williams K.H."/>
            <person name="Banfield J.F."/>
        </authorList>
    </citation>
    <scope>NUCLEOTIDE SEQUENCE [LARGE SCALE GENOMIC DNA]</scope>
</reference>
<dbReference type="AlphaFoldDB" id="A0A0G0ZZS5"/>
<protein>
    <submittedName>
        <fullName evidence="1">Uncharacterized protein</fullName>
    </submittedName>
</protein>
<comment type="caution">
    <text evidence="1">The sequence shown here is derived from an EMBL/GenBank/DDBJ whole genome shotgun (WGS) entry which is preliminary data.</text>
</comment>
<evidence type="ECO:0000313" key="2">
    <source>
        <dbReference type="Proteomes" id="UP000034837"/>
    </source>
</evidence>
<name>A0A0G0ZZS5_9BACT</name>